<comment type="caution">
    <text evidence="1">The sequence shown here is derived from an EMBL/GenBank/DDBJ whole genome shotgun (WGS) entry which is preliminary data.</text>
</comment>
<organism evidence="1 2">
    <name type="scientific">Pistacia integerrima</name>
    <dbReference type="NCBI Taxonomy" id="434235"/>
    <lineage>
        <taxon>Eukaryota</taxon>
        <taxon>Viridiplantae</taxon>
        <taxon>Streptophyta</taxon>
        <taxon>Embryophyta</taxon>
        <taxon>Tracheophyta</taxon>
        <taxon>Spermatophyta</taxon>
        <taxon>Magnoliopsida</taxon>
        <taxon>eudicotyledons</taxon>
        <taxon>Gunneridae</taxon>
        <taxon>Pentapetalae</taxon>
        <taxon>rosids</taxon>
        <taxon>malvids</taxon>
        <taxon>Sapindales</taxon>
        <taxon>Anacardiaceae</taxon>
        <taxon>Pistacia</taxon>
    </lineage>
</organism>
<dbReference type="EMBL" id="CM047738">
    <property type="protein sequence ID" value="KAJ0047054.1"/>
    <property type="molecule type" value="Genomic_DNA"/>
</dbReference>
<keyword evidence="2" id="KW-1185">Reference proteome</keyword>
<reference evidence="2" key="1">
    <citation type="journal article" date="2023" name="G3 (Bethesda)">
        <title>Genome assembly and association tests identify interacting loci associated with vigor, precocity, and sex in interspecific pistachio rootstocks.</title>
        <authorList>
            <person name="Palmer W."/>
            <person name="Jacygrad E."/>
            <person name="Sagayaradj S."/>
            <person name="Cavanaugh K."/>
            <person name="Han R."/>
            <person name="Bertier L."/>
            <person name="Beede B."/>
            <person name="Kafkas S."/>
            <person name="Golino D."/>
            <person name="Preece J."/>
            <person name="Michelmore R."/>
        </authorList>
    </citation>
    <scope>NUCLEOTIDE SEQUENCE [LARGE SCALE GENOMIC DNA]</scope>
</reference>
<dbReference type="Proteomes" id="UP001163603">
    <property type="component" value="Chromosome 3"/>
</dbReference>
<evidence type="ECO:0000313" key="1">
    <source>
        <dbReference type="EMBL" id="KAJ0047054.1"/>
    </source>
</evidence>
<accession>A0ACC0Z7W4</accession>
<evidence type="ECO:0000313" key="2">
    <source>
        <dbReference type="Proteomes" id="UP001163603"/>
    </source>
</evidence>
<protein>
    <submittedName>
        <fullName evidence="1">Uncharacterized protein</fullName>
    </submittedName>
</protein>
<proteinExistence type="predicted"/>
<gene>
    <name evidence="1" type="ORF">Pint_04937</name>
</gene>
<name>A0ACC0Z7W4_9ROSI</name>
<sequence length="359" mass="39181">MGLTRGFSSVFFLIFLFALATNAQEERRIKIFDVSKYGAVADGRTDNTKAFREAWDDACKWQEGKARVRVYVPIGTFYLKLSDIYWHVNRLVVTGGGILDGQGSSAWTRNSCREGSSNCGEFPVVNDITSLDSKTTHFLMFGCSNINISNVVISAPGDSPNTDGIKIGSSNRIKISRTQIDTGDDCVSILSGSSYIDIYDVFCGPGHGISVGSLGKYPNEENVYGLTVKNCTFSRTRNGVRIKTWGSSFASIAAGFTSENIFMNNVENPIIIDQQYCPEANCLQVPSHVQIKDITYKNIWGVSSTKVAVKFECSKSSPCKNVVLTDINLSYNGVDDVTISECSNVNGASYGRHSPPSCV</sequence>